<name>A0A7X1B7E5_9BACT</name>
<comment type="caution">
    <text evidence="2">The sequence shown here is derived from an EMBL/GenBank/DDBJ whole genome shotgun (WGS) entry which is preliminary data.</text>
</comment>
<gene>
    <name evidence="2" type="ORF">H5P27_13340</name>
</gene>
<dbReference type="RefSeq" id="WP_185660896.1">
    <property type="nucleotide sequence ID" value="NZ_CAWPOO010000012.1"/>
</dbReference>
<dbReference type="Proteomes" id="UP000526501">
    <property type="component" value="Unassembled WGS sequence"/>
</dbReference>
<keyword evidence="3" id="KW-1185">Reference proteome</keyword>
<feature type="transmembrane region" description="Helical" evidence="1">
    <location>
        <begin position="6"/>
        <end position="25"/>
    </location>
</feature>
<reference evidence="2 3" key="1">
    <citation type="submission" date="2020-07" db="EMBL/GenBank/DDBJ databases">
        <authorList>
            <person name="Feng X."/>
        </authorList>
    </citation>
    <scope>NUCLEOTIDE SEQUENCE [LARGE SCALE GENOMIC DNA]</scope>
    <source>
        <strain evidence="2 3">JCM23202</strain>
    </source>
</reference>
<evidence type="ECO:0000313" key="3">
    <source>
        <dbReference type="Proteomes" id="UP000526501"/>
    </source>
</evidence>
<proteinExistence type="predicted"/>
<dbReference type="EMBL" id="JACHVC010000012">
    <property type="protein sequence ID" value="MBC2607032.1"/>
    <property type="molecule type" value="Genomic_DNA"/>
</dbReference>
<evidence type="ECO:0000256" key="1">
    <source>
        <dbReference type="SAM" id="Phobius"/>
    </source>
</evidence>
<feature type="transmembrane region" description="Helical" evidence="1">
    <location>
        <begin position="123"/>
        <end position="141"/>
    </location>
</feature>
<feature type="transmembrane region" description="Helical" evidence="1">
    <location>
        <begin position="70"/>
        <end position="88"/>
    </location>
</feature>
<feature type="transmembrane region" description="Helical" evidence="1">
    <location>
        <begin position="162"/>
        <end position="180"/>
    </location>
</feature>
<dbReference type="AlphaFoldDB" id="A0A7X1B7E5"/>
<evidence type="ECO:0000313" key="2">
    <source>
        <dbReference type="EMBL" id="MBC2607032.1"/>
    </source>
</evidence>
<sequence>MELSLTLSTLLFGLMLLAFGGSVLMKYSSASALARGFPRSEQAGKVLMIVAMVWTAWKVWNLGPTDYGDYKQFILVGFGLLGVLSFKYAADFLSVRASSILYLFFADALLESAWMRYDEPLRLLLVTPVYIGIALSLYFAYAPYRVRDFFTWLFSKESKAKNVSGGIAVYGLILCLIAFTF</sequence>
<keyword evidence="1" id="KW-1133">Transmembrane helix</keyword>
<organism evidence="2 3">
    <name type="scientific">Pelagicoccus albus</name>
    <dbReference type="NCBI Taxonomy" id="415222"/>
    <lineage>
        <taxon>Bacteria</taxon>
        <taxon>Pseudomonadati</taxon>
        <taxon>Verrucomicrobiota</taxon>
        <taxon>Opitutia</taxon>
        <taxon>Puniceicoccales</taxon>
        <taxon>Pelagicoccaceae</taxon>
        <taxon>Pelagicoccus</taxon>
    </lineage>
</organism>
<protein>
    <submittedName>
        <fullName evidence="2">Uncharacterized protein</fullName>
    </submittedName>
</protein>
<keyword evidence="1" id="KW-0472">Membrane</keyword>
<accession>A0A7X1B7E5</accession>
<keyword evidence="1" id="KW-0812">Transmembrane</keyword>